<dbReference type="Proteomes" id="UP000751190">
    <property type="component" value="Unassembled WGS sequence"/>
</dbReference>
<keyword evidence="1" id="KW-0547">Nucleotide-binding</keyword>
<dbReference type="InterPro" id="IPR027417">
    <property type="entry name" value="P-loop_NTPase"/>
</dbReference>
<gene>
    <name evidence="6" type="ORF">KFE25_010329</name>
</gene>
<dbReference type="OrthoDB" id="430679at2759"/>
<keyword evidence="4" id="KW-0472">Membrane</keyword>
<sequence>MKQPSGVYLPRGFVLLVGIGLAMLTALFSIVRRASRGNNVLTAPPKRHGATGAAAAGARLGAHAPTLPSSPLLPTTRPTTSFVVPIEYDYTRSTRENYQAQRGEGASYGAYADIRDALDKDYHGTYTRARQAMQDELVAQLVAPGKPYQRTPWIVFTAGAMGAGKSHTIRWMAQRDIFPLENIVHIDSDLFKAAFPEWPGYVSRDPLSAGRHTRHESGYLVEIAQEAALRLGKHVWVDGSLRDCDWYKRVFAQVRRDHPDYQIAILYVTADEEQIAARVRKRAELTGRHVPEAEIRDSLQRVPRSVAALAPCAHFLAVIDNSRHEPQLAKWCEHELCYLQRDRWDEIKRRFGTTHADSAGAGGGAAGGPSGDVGPTPATDERRGGGVGSSSEPKPDLLGLNTGSRLVGGIGSVCEPTCG</sequence>
<feature type="transmembrane region" description="Helical" evidence="4">
    <location>
        <begin position="12"/>
        <end position="31"/>
    </location>
</feature>
<dbReference type="GO" id="GO:0016301">
    <property type="term" value="F:kinase activity"/>
    <property type="evidence" value="ECO:0007669"/>
    <property type="project" value="InterPro"/>
</dbReference>
<dbReference type="EMBL" id="JAGTXO010000020">
    <property type="protein sequence ID" value="KAG8462504.1"/>
    <property type="molecule type" value="Genomic_DNA"/>
</dbReference>
<keyword evidence="2" id="KW-0067">ATP-binding</keyword>
<name>A0A8J6C757_DIALT</name>
<dbReference type="Pfam" id="PF06414">
    <property type="entry name" value="Zeta_toxin"/>
    <property type="match status" value="1"/>
</dbReference>
<feature type="domain" description="Zeta toxin" evidence="5">
    <location>
        <begin position="147"/>
        <end position="311"/>
    </location>
</feature>
<accession>A0A8J6C757</accession>
<evidence type="ECO:0000259" key="5">
    <source>
        <dbReference type="Pfam" id="PF06414"/>
    </source>
</evidence>
<comment type="caution">
    <text evidence="6">The sequence shown here is derived from an EMBL/GenBank/DDBJ whole genome shotgun (WGS) entry which is preliminary data.</text>
</comment>
<keyword evidence="4" id="KW-0812">Transmembrane</keyword>
<reference evidence="6" key="1">
    <citation type="submission" date="2021-05" db="EMBL/GenBank/DDBJ databases">
        <title>The genome of the haptophyte Pavlova lutheri (Diacronema luteri, Pavlovales) - a model for lipid biosynthesis in eukaryotic algae.</title>
        <authorList>
            <person name="Hulatt C.J."/>
            <person name="Posewitz M.C."/>
        </authorList>
    </citation>
    <scope>NUCLEOTIDE SEQUENCE</scope>
    <source>
        <strain evidence="6">NIVA-4/92</strain>
    </source>
</reference>
<proteinExistence type="predicted"/>
<keyword evidence="4" id="KW-1133">Transmembrane helix</keyword>
<keyword evidence="7" id="KW-1185">Reference proteome</keyword>
<evidence type="ECO:0000256" key="3">
    <source>
        <dbReference type="SAM" id="MobiDB-lite"/>
    </source>
</evidence>
<evidence type="ECO:0000256" key="1">
    <source>
        <dbReference type="ARBA" id="ARBA00022741"/>
    </source>
</evidence>
<evidence type="ECO:0000313" key="6">
    <source>
        <dbReference type="EMBL" id="KAG8462504.1"/>
    </source>
</evidence>
<evidence type="ECO:0000256" key="4">
    <source>
        <dbReference type="SAM" id="Phobius"/>
    </source>
</evidence>
<feature type="region of interest" description="Disordered" evidence="3">
    <location>
        <begin position="355"/>
        <end position="403"/>
    </location>
</feature>
<feature type="compositionally biased region" description="Gly residues" evidence="3">
    <location>
        <begin position="360"/>
        <end position="371"/>
    </location>
</feature>
<organism evidence="6 7">
    <name type="scientific">Diacronema lutheri</name>
    <name type="common">Unicellular marine alga</name>
    <name type="synonym">Monochrysis lutheri</name>
    <dbReference type="NCBI Taxonomy" id="2081491"/>
    <lineage>
        <taxon>Eukaryota</taxon>
        <taxon>Haptista</taxon>
        <taxon>Haptophyta</taxon>
        <taxon>Pavlovophyceae</taxon>
        <taxon>Pavlovales</taxon>
        <taxon>Pavlovaceae</taxon>
        <taxon>Diacronema</taxon>
    </lineage>
</organism>
<evidence type="ECO:0000313" key="7">
    <source>
        <dbReference type="Proteomes" id="UP000751190"/>
    </source>
</evidence>
<dbReference type="InterPro" id="IPR010488">
    <property type="entry name" value="Zeta_toxin_domain"/>
</dbReference>
<dbReference type="GO" id="GO:0005524">
    <property type="term" value="F:ATP binding"/>
    <property type="evidence" value="ECO:0007669"/>
    <property type="project" value="UniProtKB-KW"/>
</dbReference>
<protein>
    <recommendedName>
        <fullName evidence="5">Zeta toxin domain-containing protein</fullName>
    </recommendedName>
</protein>
<dbReference type="AlphaFoldDB" id="A0A8J6C757"/>
<evidence type="ECO:0000256" key="2">
    <source>
        <dbReference type="ARBA" id="ARBA00022840"/>
    </source>
</evidence>
<dbReference type="OMA" id="CEHELCY"/>
<dbReference type="Gene3D" id="3.40.50.300">
    <property type="entry name" value="P-loop containing nucleotide triphosphate hydrolases"/>
    <property type="match status" value="1"/>
</dbReference>
<dbReference type="SUPFAM" id="SSF52540">
    <property type="entry name" value="P-loop containing nucleoside triphosphate hydrolases"/>
    <property type="match status" value="1"/>
</dbReference>